<keyword evidence="4" id="KW-0813">Transport</keyword>
<keyword evidence="11" id="KW-0282">Flagellum</keyword>
<proteinExistence type="inferred from homology"/>
<dbReference type="PANTHER" id="PTHR34982:SF1">
    <property type="entry name" value="FLAGELLAR ASSEMBLY PROTEIN FLIH"/>
    <property type="match status" value="1"/>
</dbReference>
<dbReference type="GO" id="GO:0044781">
    <property type="term" value="P:bacterial-type flagellum organization"/>
    <property type="evidence" value="ECO:0007669"/>
    <property type="project" value="UniProtKB-KW"/>
</dbReference>
<dbReference type="InterPro" id="IPR051472">
    <property type="entry name" value="T3SS_Stator/FliH"/>
</dbReference>
<sequence>MSSVFSADARPVALADLFAPSRGDFTPMFAPRPAGDFVPRVDFAHPSSEFTRGTIHETIETTEEELAAALAEAEAQGHAAGLEAGRAEVRAEAERARAECRSLLRSLDDARAIDKAALGPKLRRAVLDLVERIVGAHVAVEPAFVNGCITRALDTLKETSEAAKLFLHPDDLAVIDDGSLKDYTNLTLAADPELQRGSVRLEAGGGEVEDGVRPRIARLETALRAAGIAA</sequence>
<evidence type="ECO:0000256" key="2">
    <source>
        <dbReference type="ARBA" id="ARBA00006602"/>
    </source>
</evidence>
<dbReference type="AlphaFoldDB" id="A0AAD1G2T8"/>
<keyword evidence="8" id="KW-0175">Coiled coil</keyword>
<evidence type="ECO:0000256" key="5">
    <source>
        <dbReference type="ARBA" id="ARBA00022795"/>
    </source>
</evidence>
<name>A0AAD1G2T8_SPHMI</name>
<keyword evidence="5" id="KW-1005">Bacterial flagellum biogenesis</keyword>
<dbReference type="RefSeq" id="WP_160119295.1">
    <property type="nucleotide sequence ID" value="NZ_AP018711.1"/>
</dbReference>
<comment type="function">
    <text evidence="1">Needed for flagellar regrowth and assembly.</text>
</comment>
<protein>
    <recommendedName>
        <fullName evidence="3">Flagellar assembly protein FliH</fullName>
    </recommendedName>
</protein>
<evidence type="ECO:0000259" key="9">
    <source>
        <dbReference type="Pfam" id="PF02108"/>
    </source>
</evidence>
<evidence type="ECO:0000313" key="12">
    <source>
        <dbReference type="Proteomes" id="UP000275727"/>
    </source>
</evidence>
<gene>
    <name evidence="11" type="ORF">DFR51_2906</name>
    <name evidence="10" type="ORF">SmB9_37280</name>
</gene>
<evidence type="ECO:0000256" key="1">
    <source>
        <dbReference type="ARBA" id="ARBA00003041"/>
    </source>
</evidence>
<reference evidence="11 13" key="2">
    <citation type="submission" date="2018-10" db="EMBL/GenBank/DDBJ databases">
        <title>Genomic Encyclopedia of Type Strains, Phase IV (KMG-IV): sequencing the most valuable type-strain genomes for metagenomic binning, comparative biology and taxonomic classification.</title>
        <authorList>
            <person name="Goeker M."/>
        </authorList>
    </citation>
    <scope>NUCLEOTIDE SEQUENCE [LARGE SCALE GENOMIC DNA]</scope>
    <source>
        <strain evidence="11 13">DSM 19791</strain>
    </source>
</reference>
<dbReference type="KEGG" id="smic:SmB9_37280"/>
<evidence type="ECO:0000256" key="4">
    <source>
        <dbReference type="ARBA" id="ARBA00022448"/>
    </source>
</evidence>
<dbReference type="InterPro" id="IPR018035">
    <property type="entry name" value="Flagellar_FliH/T3SS_HrpE"/>
</dbReference>
<dbReference type="Proteomes" id="UP000276029">
    <property type="component" value="Unassembled WGS sequence"/>
</dbReference>
<feature type="domain" description="Flagellar assembly protein FliH/Type III secretion system HrpE" evidence="9">
    <location>
        <begin position="97"/>
        <end position="218"/>
    </location>
</feature>
<dbReference type="EMBL" id="AP018711">
    <property type="protein sequence ID" value="BBE36070.1"/>
    <property type="molecule type" value="Genomic_DNA"/>
</dbReference>
<reference evidence="10 12" key="1">
    <citation type="submission" date="2018-06" db="EMBL/GenBank/DDBJ databases">
        <title>Complete Genome Sequence of the Microcystin-Degrading Bacterium Sphingosinicella microcystinivorans Strain B-9.</title>
        <authorList>
            <person name="Jin H."/>
            <person name="Nishizawa T."/>
            <person name="Guo Y."/>
            <person name="Nishizawa A."/>
            <person name="Park H."/>
            <person name="Kato H."/>
            <person name="Tsuji K."/>
            <person name="Harada K."/>
        </authorList>
    </citation>
    <scope>NUCLEOTIDE SEQUENCE [LARGE SCALE GENOMIC DNA]</scope>
    <source>
        <strain evidence="10 12">B9</strain>
    </source>
</reference>
<accession>A0AAD1G2T8</accession>
<dbReference type="PANTHER" id="PTHR34982">
    <property type="entry name" value="YOP PROTEINS TRANSLOCATION PROTEIN L"/>
    <property type="match status" value="1"/>
</dbReference>
<keyword evidence="7" id="KW-1006">Bacterial flagellum protein export</keyword>
<keyword evidence="11" id="KW-0969">Cilium</keyword>
<dbReference type="EMBL" id="RBWX01000009">
    <property type="protein sequence ID" value="RKS88258.1"/>
    <property type="molecule type" value="Genomic_DNA"/>
</dbReference>
<keyword evidence="6" id="KW-0653">Protein transport</keyword>
<evidence type="ECO:0000313" key="11">
    <source>
        <dbReference type="EMBL" id="RKS88258.1"/>
    </source>
</evidence>
<dbReference type="GO" id="GO:0005829">
    <property type="term" value="C:cytosol"/>
    <property type="evidence" value="ECO:0007669"/>
    <property type="project" value="TreeGrafter"/>
</dbReference>
<feature type="coiled-coil region" evidence="8">
    <location>
        <begin position="56"/>
        <end position="113"/>
    </location>
</feature>
<evidence type="ECO:0000256" key="6">
    <source>
        <dbReference type="ARBA" id="ARBA00022927"/>
    </source>
</evidence>
<evidence type="ECO:0000256" key="8">
    <source>
        <dbReference type="SAM" id="Coils"/>
    </source>
</evidence>
<organism evidence="10 12">
    <name type="scientific">Sphingosinicella microcystinivorans</name>
    <dbReference type="NCBI Taxonomy" id="335406"/>
    <lineage>
        <taxon>Bacteria</taxon>
        <taxon>Pseudomonadati</taxon>
        <taxon>Pseudomonadota</taxon>
        <taxon>Alphaproteobacteria</taxon>
        <taxon>Sphingomonadales</taxon>
        <taxon>Sphingosinicellaceae</taxon>
        <taxon>Sphingosinicella</taxon>
    </lineage>
</organism>
<dbReference type="Proteomes" id="UP000275727">
    <property type="component" value="Chromosome"/>
</dbReference>
<dbReference type="Pfam" id="PF02108">
    <property type="entry name" value="FliH"/>
    <property type="match status" value="1"/>
</dbReference>
<evidence type="ECO:0000313" key="10">
    <source>
        <dbReference type="EMBL" id="BBE36070.1"/>
    </source>
</evidence>
<keyword evidence="13" id="KW-1185">Reference proteome</keyword>
<evidence type="ECO:0000313" key="13">
    <source>
        <dbReference type="Proteomes" id="UP000276029"/>
    </source>
</evidence>
<keyword evidence="11" id="KW-0966">Cell projection</keyword>
<evidence type="ECO:0000256" key="3">
    <source>
        <dbReference type="ARBA" id="ARBA00016507"/>
    </source>
</evidence>
<evidence type="ECO:0000256" key="7">
    <source>
        <dbReference type="ARBA" id="ARBA00023225"/>
    </source>
</evidence>
<dbReference type="GO" id="GO:0015031">
    <property type="term" value="P:protein transport"/>
    <property type="evidence" value="ECO:0007669"/>
    <property type="project" value="UniProtKB-KW"/>
</dbReference>
<comment type="similarity">
    <text evidence="2">Belongs to the FliH family.</text>
</comment>